<protein>
    <submittedName>
        <fullName evidence="1">Sel1 repeat family protein</fullName>
    </submittedName>
</protein>
<dbReference type="AlphaFoldDB" id="A0A095R6Y3"/>
<evidence type="ECO:0000313" key="2">
    <source>
        <dbReference type="Proteomes" id="UP000030475"/>
    </source>
</evidence>
<dbReference type="Gene3D" id="1.25.40.10">
    <property type="entry name" value="Tetratricopeptide repeat domain"/>
    <property type="match status" value="1"/>
</dbReference>
<dbReference type="KEGG" id="but:X994_5952"/>
<dbReference type="SMART" id="SM00671">
    <property type="entry name" value="SEL1"/>
    <property type="match status" value="4"/>
</dbReference>
<reference evidence="1 2" key="1">
    <citation type="submission" date="2014-08" db="EMBL/GenBank/DDBJ databases">
        <authorList>
            <person name="Bunnell A."/>
            <person name="Chain P.S."/>
            <person name="Chertkov O."/>
            <person name="Currie B.J."/>
            <person name="Daligault H.E."/>
            <person name="Davenport K.W."/>
            <person name="Davis C."/>
            <person name="Gleasner C.D."/>
            <person name="Johnson S.L."/>
            <person name="Kaestli M."/>
            <person name="Koren S."/>
            <person name="Kunde Y.A."/>
            <person name="Mayo M."/>
            <person name="McMurry K.K."/>
            <person name="Price E.P."/>
            <person name="Reitenga K.G."/>
            <person name="Robison R."/>
            <person name="Rosovitz M.J."/>
            <person name="Sarovich D.S."/>
            <person name="Teshima H."/>
        </authorList>
    </citation>
    <scope>NUCLEOTIDE SEQUENCE [LARGE SCALE GENOMIC DNA]</scope>
    <source>
        <strain evidence="1 2">MSHR44</strain>
    </source>
</reference>
<gene>
    <name evidence="1" type="ORF">Y036_3825</name>
</gene>
<dbReference type="eggNOG" id="COG0790">
    <property type="taxonomic scope" value="Bacteria"/>
</dbReference>
<sequence>MARAVSLKALAAASREDLAGILAGAPERAAAWVAAAAQNGIVEAQAVYGQYLLDGHGVARDAAAALEWFKHAARADHPMAMNMVGRCYEFGWGTAASAAVAVYWYREAARAGLDWGMYNYATMLALGNGVDEDRAAALAWFEKAAALGHAKSINLIGGFHEDGWVVAADRDAAFDCYRRAAAAGDFRGQFNYARLLAERGRVAEALEWLARVPRTATPAFVAKMRAYLAASPIDAFRALAARQEKSAT</sequence>
<proteinExistence type="predicted"/>
<organism evidence="1 2">
    <name type="scientific">Burkholderia pseudomallei</name>
    <name type="common">Pseudomonas pseudomallei</name>
    <dbReference type="NCBI Taxonomy" id="28450"/>
    <lineage>
        <taxon>Bacteria</taxon>
        <taxon>Pseudomonadati</taxon>
        <taxon>Pseudomonadota</taxon>
        <taxon>Betaproteobacteria</taxon>
        <taxon>Burkholderiales</taxon>
        <taxon>Burkholderiaceae</taxon>
        <taxon>Burkholderia</taxon>
        <taxon>pseudomallei group</taxon>
    </lineage>
</organism>
<dbReference type="InterPro" id="IPR006597">
    <property type="entry name" value="Sel1-like"/>
</dbReference>
<dbReference type="Proteomes" id="UP000030475">
    <property type="component" value="Unassembled WGS sequence"/>
</dbReference>
<dbReference type="PANTHER" id="PTHR43628:SF1">
    <property type="entry name" value="CHITIN SYNTHASE REGULATORY FACTOR 2-RELATED"/>
    <property type="match status" value="1"/>
</dbReference>
<name>A0A095R6Y3_BURPE</name>
<dbReference type="InterPro" id="IPR052945">
    <property type="entry name" value="Mitotic_Regulator"/>
</dbReference>
<evidence type="ECO:0000313" key="1">
    <source>
        <dbReference type="EMBL" id="KGX11302.1"/>
    </source>
</evidence>
<dbReference type="Pfam" id="PF08238">
    <property type="entry name" value="Sel1"/>
    <property type="match status" value="4"/>
</dbReference>
<dbReference type="SUPFAM" id="SSF81901">
    <property type="entry name" value="HCP-like"/>
    <property type="match status" value="1"/>
</dbReference>
<dbReference type="OMA" id="ARRWFGI"/>
<comment type="caution">
    <text evidence="1">The sequence shown here is derived from an EMBL/GenBank/DDBJ whole genome shotgun (WGS) entry which is preliminary data.</text>
</comment>
<dbReference type="OrthoDB" id="5365194at2"/>
<dbReference type="InterPro" id="IPR011990">
    <property type="entry name" value="TPR-like_helical_dom_sf"/>
</dbReference>
<accession>A0A095R6Y3</accession>
<dbReference type="PANTHER" id="PTHR43628">
    <property type="entry name" value="ACTIVATOR OF C KINASE PROTEIN 1-RELATED"/>
    <property type="match status" value="1"/>
</dbReference>
<dbReference type="EMBL" id="JQIM01000009">
    <property type="protein sequence ID" value="KGX11302.1"/>
    <property type="molecule type" value="Genomic_DNA"/>
</dbReference>
<dbReference type="RefSeq" id="WP_004524148.1">
    <property type="nucleotide sequence ID" value="NZ_AP028074.1"/>
</dbReference>